<dbReference type="GO" id="GO:0003964">
    <property type="term" value="F:RNA-directed DNA polymerase activity"/>
    <property type="evidence" value="ECO:0007669"/>
    <property type="project" value="UniProtKB-KW"/>
</dbReference>
<feature type="region of interest" description="Disordered" evidence="7">
    <location>
        <begin position="53"/>
        <end position="94"/>
    </location>
</feature>
<keyword evidence="1" id="KW-0808">Transferase</keyword>
<sequence>MNLFEPEDGSPPGIPVRTVNIESSTTGDQLMDDGAFISASSTLQVNAVMINEESSSDNEENDGPESDFSQDKEGASDTVAHAPESRYEPRMERDLESQVGMVQLTGKQNRKKPTDEEKCLRTLTRTSTIPCAVGRIVPRGIILAVKIEGHVCHTLKDSGSHTDPISASLAKHLIEGQDFRTGDIIALYSAKLPTTRQNYPVNKIKMLAHIDTVLRHRDVLQGFHSAWITDHKESKAEFSFEIKHLPGEQKVLADTLMRSPAEYTSFDEDGHVDYEEMQITRPLITGVDALLMLLPLKEGTALVAVVQADGVVSQVVNLPR</sequence>
<dbReference type="GO" id="GO:0016787">
    <property type="term" value="F:hydrolase activity"/>
    <property type="evidence" value="ECO:0007669"/>
    <property type="project" value="UniProtKB-KW"/>
</dbReference>
<accession>A0A0D7AEV0</accession>
<dbReference type="OrthoDB" id="3227343at2759"/>
<feature type="compositionally biased region" description="Acidic residues" evidence="7">
    <location>
        <begin position="54"/>
        <end position="65"/>
    </location>
</feature>
<proteinExistence type="predicted"/>
<evidence type="ECO:0000256" key="1">
    <source>
        <dbReference type="ARBA" id="ARBA00022679"/>
    </source>
</evidence>
<evidence type="ECO:0000313" key="9">
    <source>
        <dbReference type="EMBL" id="KIY49892.1"/>
    </source>
</evidence>
<evidence type="ECO:0000256" key="5">
    <source>
        <dbReference type="ARBA" id="ARBA00022801"/>
    </source>
</evidence>
<dbReference type="Pfam" id="PF17917">
    <property type="entry name" value="RT_RNaseH"/>
    <property type="match status" value="1"/>
</dbReference>
<evidence type="ECO:0000256" key="6">
    <source>
        <dbReference type="ARBA" id="ARBA00022918"/>
    </source>
</evidence>
<organism evidence="9 10">
    <name type="scientific">Fistulina hepatica ATCC 64428</name>
    <dbReference type="NCBI Taxonomy" id="1128425"/>
    <lineage>
        <taxon>Eukaryota</taxon>
        <taxon>Fungi</taxon>
        <taxon>Dikarya</taxon>
        <taxon>Basidiomycota</taxon>
        <taxon>Agaricomycotina</taxon>
        <taxon>Agaricomycetes</taxon>
        <taxon>Agaricomycetidae</taxon>
        <taxon>Agaricales</taxon>
        <taxon>Fistulinaceae</taxon>
        <taxon>Fistulina</taxon>
    </lineage>
</organism>
<keyword evidence="5" id="KW-0378">Hydrolase</keyword>
<keyword evidence="10" id="KW-1185">Reference proteome</keyword>
<reference evidence="9 10" key="1">
    <citation type="journal article" date="2015" name="Fungal Genet. Biol.">
        <title>Evolution of novel wood decay mechanisms in Agaricales revealed by the genome sequences of Fistulina hepatica and Cylindrobasidium torrendii.</title>
        <authorList>
            <person name="Floudas D."/>
            <person name="Held B.W."/>
            <person name="Riley R."/>
            <person name="Nagy L.G."/>
            <person name="Koehler G."/>
            <person name="Ransdell A.S."/>
            <person name="Younus H."/>
            <person name="Chow J."/>
            <person name="Chiniquy J."/>
            <person name="Lipzen A."/>
            <person name="Tritt A."/>
            <person name="Sun H."/>
            <person name="Haridas S."/>
            <person name="LaButti K."/>
            <person name="Ohm R.A."/>
            <person name="Kues U."/>
            <person name="Blanchette R.A."/>
            <person name="Grigoriev I.V."/>
            <person name="Minto R.E."/>
            <person name="Hibbett D.S."/>
        </authorList>
    </citation>
    <scope>NUCLEOTIDE SEQUENCE [LARGE SCALE GENOMIC DNA]</scope>
    <source>
        <strain evidence="9 10">ATCC 64428</strain>
    </source>
</reference>
<dbReference type="GO" id="GO:0004519">
    <property type="term" value="F:endonuclease activity"/>
    <property type="evidence" value="ECO:0007669"/>
    <property type="project" value="UniProtKB-KW"/>
</dbReference>
<feature type="domain" description="Reverse transcriptase RNase H-like" evidence="8">
    <location>
        <begin position="182"/>
        <end position="238"/>
    </location>
</feature>
<evidence type="ECO:0000256" key="3">
    <source>
        <dbReference type="ARBA" id="ARBA00022722"/>
    </source>
</evidence>
<evidence type="ECO:0000313" key="10">
    <source>
        <dbReference type="Proteomes" id="UP000054144"/>
    </source>
</evidence>
<dbReference type="InterPro" id="IPR041373">
    <property type="entry name" value="RT_RNaseH"/>
</dbReference>
<dbReference type="EMBL" id="KN881710">
    <property type="protein sequence ID" value="KIY49892.1"/>
    <property type="molecule type" value="Genomic_DNA"/>
</dbReference>
<protein>
    <recommendedName>
        <fullName evidence="8">Reverse transcriptase RNase H-like domain-containing protein</fullName>
    </recommendedName>
</protein>
<keyword evidence="6" id="KW-0695">RNA-directed DNA polymerase</keyword>
<keyword evidence="3" id="KW-0540">Nuclease</keyword>
<evidence type="ECO:0000256" key="2">
    <source>
        <dbReference type="ARBA" id="ARBA00022695"/>
    </source>
</evidence>
<feature type="compositionally biased region" description="Basic and acidic residues" evidence="7">
    <location>
        <begin position="83"/>
        <end position="94"/>
    </location>
</feature>
<evidence type="ECO:0000256" key="4">
    <source>
        <dbReference type="ARBA" id="ARBA00022759"/>
    </source>
</evidence>
<dbReference type="Proteomes" id="UP000054144">
    <property type="component" value="Unassembled WGS sequence"/>
</dbReference>
<dbReference type="AlphaFoldDB" id="A0A0D7AEV0"/>
<evidence type="ECO:0000259" key="8">
    <source>
        <dbReference type="Pfam" id="PF17917"/>
    </source>
</evidence>
<name>A0A0D7AEV0_9AGAR</name>
<evidence type="ECO:0000256" key="7">
    <source>
        <dbReference type="SAM" id="MobiDB-lite"/>
    </source>
</evidence>
<keyword evidence="2" id="KW-0548">Nucleotidyltransferase</keyword>
<gene>
    <name evidence="9" type="ORF">FISHEDRAFT_72231</name>
</gene>
<keyword evidence="4" id="KW-0255">Endonuclease</keyword>